<keyword evidence="1" id="KW-0472">Membrane</keyword>
<reference evidence="2" key="1">
    <citation type="submission" date="2019-08" db="EMBL/GenBank/DDBJ databases">
        <authorList>
            <person name="Kucharzyk K."/>
            <person name="Murdoch R.W."/>
            <person name="Higgins S."/>
            <person name="Loffler F."/>
        </authorList>
    </citation>
    <scope>NUCLEOTIDE SEQUENCE</scope>
</reference>
<evidence type="ECO:0000256" key="1">
    <source>
        <dbReference type="SAM" id="Phobius"/>
    </source>
</evidence>
<organism evidence="2">
    <name type="scientific">bioreactor metagenome</name>
    <dbReference type="NCBI Taxonomy" id="1076179"/>
    <lineage>
        <taxon>unclassified sequences</taxon>
        <taxon>metagenomes</taxon>
        <taxon>ecological metagenomes</taxon>
    </lineage>
</organism>
<accession>A0A645D8F1</accession>
<gene>
    <name evidence="2" type="ORF">SDC9_132892</name>
</gene>
<name>A0A645D8F1_9ZZZZ</name>
<comment type="caution">
    <text evidence="2">The sequence shown here is derived from an EMBL/GenBank/DDBJ whole genome shotgun (WGS) entry which is preliminary data.</text>
</comment>
<dbReference type="AlphaFoldDB" id="A0A645D8F1"/>
<evidence type="ECO:0000313" key="2">
    <source>
        <dbReference type="EMBL" id="MPM85810.1"/>
    </source>
</evidence>
<protein>
    <submittedName>
        <fullName evidence="2">Uncharacterized protein</fullName>
    </submittedName>
</protein>
<proteinExistence type="predicted"/>
<feature type="transmembrane region" description="Helical" evidence="1">
    <location>
        <begin position="6"/>
        <end position="23"/>
    </location>
</feature>
<keyword evidence="1" id="KW-1133">Transmembrane helix</keyword>
<keyword evidence="1" id="KW-0812">Transmembrane</keyword>
<sequence length="135" mass="15637">MADLLTVHVLFFQMIILVLNLTIQIMSKRFKHNESVGIIARMLSFLKQLLEHFVHISHVEIPCQGEASRCPIIAAQQWMYIAEPALAGSAVAQMPDKEFRGKRNRFFYKLHITELFLGESLERCMHIGEYLRYGT</sequence>
<dbReference type="EMBL" id="VSSQ01034013">
    <property type="protein sequence ID" value="MPM85810.1"/>
    <property type="molecule type" value="Genomic_DNA"/>
</dbReference>